<dbReference type="EMBL" id="OBEK01000001">
    <property type="protein sequence ID" value="SNZ04792.1"/>
    <property type="molecule type" value="Genomic_DNA"/>
</dbReference>
<dbReference type="Pfam" id="PF04422">
    <property type="entry name" value="FrhB_FdhB_N"/>
    <property type="match status" value="1"/>
</dbReference>
<dbReference type="Pfam" id="PF04432">
    <property type="entry name" value="FrhB_FdhB_C"/>
    <property type="match status" value="1"/>
</dbReference>
<dbReference type="InterPro" id="IPR007525">
    <property type="entry name" value="FrhB_FdhB_C"/>
</dbReference>
<evidence type="ECO:0000259" key="1">
    <source>
        <dbReference type="Pfam" id="PF04422"/>
    </source>
</evidence>
<evidence type="ECO:0000313" key="4">
    <source>
        <dbReference type="Proteomes" id="UP000219356"/>
    </source>
</evidence>
<proteinExistence type="predicted"/>
<dbReference type="PANTHER" id="PTHR31332">
    <property type="entry name" value="7-HYDROXYMETHYL CHLOROPHYLL A REDUCTASE, CHLOROPLASTIC"/>
    <property type="match status" value="1"/>
</dbReference>
<gene>
    <name evidence="3" type="ORF">SAMN05421503_0765</name>
</gene>
<dbReference type="GO" id="GO:0052592">
    <property type="term" value="F:oxidoreductase activity, acting on CH or CH2 groups, with an iron-sulfur protein as acceptor"/>
    <property type="evidence" value="ECO:0007669"/>
    <property type="project" value="TreeGrafter"/>
</dbReference>
<dbReference type="RefSeq" id="WP_097039369.1">
    <property type="nucleotide sequence ID" value="NZ_OBEK01000001.1"/>
</dbReference>
<evidence type="ECO:0000259" key="2">
    <source>
        <dbReference type="Pfam" id="PF04432"/>
    </source>
</evidence>
<dbReference type="OrthoDB" id="430408at2"/>
<dbReference type="AlphaFoldDB" id="A0A285N5R9"/>
<evidence type="ECO:0000313" key="3">
    <source>
        <dbReference type="EMBL" id="SNZ04792.1"/>
    </source>
</evidence>
<protein>
    <submittedName>
        <fullName evidence="3">Coenzyme F420-reducing hydrogenase, beta subunit</fullName>
    </submittedName>
</protein>
<accession>A0A285N5R9</accession>
<organism evidence="3 4">
    <name type="scientific">Terribacillus aidingensis</name>
    <dbReference type="NCBI Taxonomy" id="586416"/>
    <lineage>
        <taxon>Bacteria</taxon>
        <taxon>Bacillati</taxon>
        <taxon>Bacillota</taxon>
        <taxon>Bacilli</taxon>
        <taxon>Bacillales</taxon>
        <taxon>Bacillaceae</taxon>
        <taxon>Terribacillus</taxon>
    </lineage>
</organism>
<dbReference type="InterPro" id="IPR045220">
    <property type="entry name" value="FRHB/FDHB/HCAR-like"/>
</dbReference>
<feature type="domain" description="Coenzyme F420 hydrogenase/dehydrogenase beta subunit C-terminal" evidence="2">
    <location>
        <begin position="186"/>
        <end position="351"/>
    </location>
</feature>
<feature type="domain" description="Coenzyme F420 hydrogenase/dehydrogenase beta subunit N-terminal" evidence="1">
    <location>
        <begin position="99"/>
        <end position="178"/>
    </location>
</feature>
<dbReference type="PANTHER" id="PTHR31332:SF0">
    <property type="entry name" value="7-HYDROXYMETHYL CHLOROPHYLL A REDUCTASE, CHLOROPLASTIC"/>
    <property type="match status" value="1"/>
</dbReference>
<name>A0A285N5R9_9BACI</name>
<dbReference type="Proteomes" id="UP000219356">
    <property type="component" value="Unassembled WGS sequence"/>
</dbReference>
<sequence>MNNQVKELMETVVSNDYCVGCGICAALDNSPLTMVLDENGQYKPVYNPQEQIDKMEVDVLKVCPFSNDSKDESELGEELYGAIPSIKHNEYEGYFVNNYAAYVKSGDYRSKGSSGGMGNWIASKLLETNMVDGVIHVKDREDKENSDILFEYKVSFNRSELEQGAKSKYYPIELSNILNMVKDSDKKYAIIGVPCFLKSVRLLASEDARIKERIKFYVGLVCGHLKSDMFAKSMGWQMGINPEHLETIDFRKKLENKAANNYGVQATGYVDDKLETKISATKDLYTTNWGQGFFRYNACEFCDDVLAETADVTVGDAWLPKYSNDSQGTNIVIVRNPLLNSLILDNKNELFLEELSEEKIYQSQASGLKHRREGLSYRLYLKDREGVWRPKKRVNPSNKISKKRKEIYVKRMRISQESFKAFRVAQKSNDFNVFREEMKPLINDYEKIAGTSLLRKTLRKVKRGIYEIKNR</sequence>
<dbReference type="InterPro" id="IPR007516">
    <property type="entry name" value="Co_F420_Hydgase/DH_bsu_N"/>
</dbReference>
<reference evidence="4" key="1">
    <citation type="submission" date="2017-09" db="EMBL/GenBank/DDBJ databases">
        <authorList>
            <person name="Varghese N."/>
            <person name="Submissions S."/>
        </authorList>
    </citation>
    <scope>NUCLEOTIDE SEQUENCE [LARGE SCALE GENOMIC DNA]</scope>
    <source>
        <strain evidence="4">CGMCC 1.8913</strain>
    </source>
</reference>
<keyword evidence="4" id="KW-1185">Reference proteome</keyword>